<reference evidence="5" key="1">
    <citation type="submission" date="2011-06" db="EMBL/GenBank/DDBJ databases">
        <authorList>
            <consortium name="US DOE Joint Genome Institute (JGI-PGF)"/>
            <person name="Lucas S."/>
            <person name="Han J."/>
            <person name="Lapidus A."/>
            <person name="Cheng J.-F."/>
            <person name="Goodwin L."/>
            <person name="Pitluck S."/>
            <person name="Peters L."/>
            <person name="Land M.L."/>
            <person name="Hauser L."/>
            <person name="Vogl K."/>
            <person name="Liu Z."/>
            <person name="Overmann J."/>
            <person name="Frigaard N.-U."/>
            <person name="Bryant D.A."/>
            <person name="Woyke T.J."/>
        </authorList>
    </citation>
    <scope>NUCLEOTIDE SEQUENCE [LARGE SCALE GENOMIC DNA]</scope>
    <source>
        <strain evidence="5">970</strain>
    </source>
</reference>
<proteinExistence type="predicted"/>
<dbReference type="Pfam" id="PF13579">
    <property type="entry name" value="Glyco_trans_4_4"/>
    <property type="match status" value="1"/>
</dbReference>
<dbReference type="OrthoDB" id="9764577at2"/>
<dbReference type="eggNOG" id="COG0438">
    <property type="taxonomic scope" value="Bacteria"/>
</dbReference>
<evidence type="ECO:0000256" key="1">
    <source>
        <dbReference type="ARBA" id="ARBA00022679"/>
    </source>
</evidence>
<organism evidence="4 5">
    <name type="scientific">Thiorhodovibrio frisius</name>
    <dbReference type="NCBI Taxonomy" id="631362"/>
    <lineage>
        <taxon>Bacteria</taxon>
        <taxon>Pseudomonadati</taxon>
        <taxon>Pseudomonadota</taxon>
        <taxon>Gammaproteobacteria</taxon>
        <taxon>Chromatiales</taxon>
        <taxon>Chromatiaceae</taxon>
        <taxon>Thiorhodovibrio</taxon>
    </lineage>
</organism>
<dbReference type="Pfam" id="PF00534">
    <property type="entry name" value="Glycos_transf_1"/>
    <property type="match status" value="1"/>
</dbReference>
<evidence type="ECO:0000259" key="3">
    <source>
        <dbReference type="Pfam" id="PF13579"/>
    </source>
</evidence>
<name>H8Z1S9_9GAMM</name>
<evidence type="ECO:0000313" key="5">
    <source>
        <dbReference type="Proteomes" id="UP000002964"/>
    </source>
</evidence>
<feature type="domain" description="Glycosyltransferase subfamily 4-like N-terminal" evidence="3">
    <location>
        <begin position="15"/>
        <end position="176"/>
    </location>
</feature>
<accession>H8Z1S9</accession>
<dbReference type="GO" id="GO:0009103">
    <property type="term" value="P:lipopolysaccharide biosynthetic process"/>
    <property type="evidence" value="ECO:0007669"/>
    <property type="project" value="TreeGrafter"/>
</dbReference>
<feature type="domain" description="Glycosyl transferase family 1" evidence="2">
    <location>
        <begin position="204"/>
        <end position="358"/>
    </location>
</feature>
<keyword evidence="1 4" id="KW-0808">Transferase</keyword>
<evidence type="ECO:0000313" key="4">
    <source>
        <dbReference type="EMBL" id="EIC22557.1"/>
    </source>
</evidence>
<reference evidence="4 5" key="2">
    <citation type="submission" date="2011-11" db="EMBL/GenBank/DDBJ databases">
        <authorList>
            <consortium name="US DOE Joint Genome Institute"/>
            <person name="Lucas S."/>
            <person name="Han J."/>
            <person name="Lapidus A."/>
            <person name="Cheng J.-F."/>
            <person name="Goodwin L."/>
            <person name="Pitluck S."/>
            <person name="Peters L."/>
            <person name="Ovchinnikova G."/>
            <person name="Zhang X."/>
            <person name="Detter J.C."/>
            <person name="Han C."/>
            <person name="Tapia R."/>
            <person name="Land M."/>
            <person name="Hauser L."/>
            <person name="Kyrpides N."/>
            <person name="Ivanova N."/>
            <person name="Pagani I."/>
            <person name="Vogl K."/>
            <person name="Liu Z."/>
            <person name="Overmann J."/>
            <person name="Frigaard N.-U."/>
            <person name="Bryant D."/>
            <person name="Woyke T."/>
        </authorList>
    </citation>
    <scope>NUCLEOTIDE SEQUENCE [LARGE SCALE GENOMIC DNA]</scope>
    <source>
        <strain evidence="4 5">970</strain>
    </source>
</reference>
<dbReference type="AlphaFoldDB" id="H8Z1S9"/>
<dbReference type="SUPFAM" id="SSF53756">
    <property type="entry name" value="UDP-Glycosyltransferase/glycogen phosphorylase"/>
    <property type="match status" value="1"/>
</dbReference>
<dbReference type="EMBL" id="JH603169">
    <property type="protein sequence ID" value="EIC22557.1"/>
    <property type="molecule type" value="Genomic_DNA"/>
</dbReference>
<dbReference type="PANTHER" id="PTHR46401:SF2">
    <property type="entry name" value="GLYCOSYLTRANSFERASE WBBK-RELATED"/>
    <property type="match status" value="1"/>
</dbReference>
<dbReference type="PANTHER" id="PTHR46401">
    <property type="entry name" value="GLYCOSYLTRANSFERASE WBBK-RELATED"/>
    <property type="match status" value="1"/>
</dbReference>
<gene>
    <name evidence="4" type="ORF">Thi970DRAFT_02828</name>
</gene>
<dbReference type="RefSeq" id="WP_009149471.1">
    <property type="nucleotide sequence ID" value="NZ_CP121471.1"/>
</dbReference>
<dbReference type="STRING" id="631362.Thi970DRAFT_02828"/>
<dbReference type="InterPro" id="IPR001296">
    <property type="entry name" value="Glyco_trans_1"/>
</dbReference>
<dbReference type="Gene3D" id="3.40.50.2000">
    <property type="entry name" value="Glycogen Phosphorylase B"/>
    <property type="match status" value="1"/>
</dbReference>
<keyword evidence="5" id="KW-1185">Reference proteome</keyword>
<evidence type="ECO:0000259" key="2">
    <source>
        <dbReference type="Pfam" id="PF00534"/>
    </source>
</evidence>
<dbReference type="InterPro" id="IPR028098">
    <property type="entry name" value="Glyco_trans_4-like_N"/>
</dbReference>
<dbReference type="GO" id="GO:0016757">
    <property type="term" value="F:glycosyltransferase activity"/>
    <property type="evidence" value="ECO:0007669"/>
    <property type="project" value="InterPro"/>
</dbReference>
<dbReference type="FunFam" id="3.40.50.2000:FF:000119">
    <property type="entry name" value="Glycosyl transferase group 1"/>
    <property type="match status" value="1"/>
</dbReference>
<sequence>MKVILSVDPIKFPLTGIGRYTDELAKGLQRAELEGLRFLRGTKLVSSVPALHPAKAMASMPAWLRLAQKSRLTVAAYRGLGAWRKARSLRGFEDHLFHGPNYYLPPFAGRSVVTIHDLSPYQWPQCHPPERVRFMRAEIERSLERATALITDAEHTRLEVARYFGWPMEKIHAIPLASSPDFRPRSEQPGKDFARLLSALDIKPDQYTLFTGTIEPRKNLGVLLDAYSRLPDATRQRWPLVIIGYRGWGSAQLHARLQDAQRAGWLRYLGYLPQESLVAIMAGARLFVYPSLYEGFGLPVLEAMASGVPVVCSNASTLPEVAGDAAAYHAPNDTDALRDLILSGLEDEQWRAAARDAGLKQAGAFSWHRCVKSTIAVYRQVASES</sequence>
<protein>
    <submittedName>
        <fullName evidence="4">Glycosyltransferase</fullName>
    </submittedName>
</protein>
<dbReference type="HOGENOM" id="CLU_009583_27_0_6"/>
<dbReference type="Proteomes" id="UP000002964">
    <property type="component" value="Unassembled WGS sequence"/>
</dbReference>
<dbReference type="CDD" id="cd03809">
    <property type="entry name" value="GT4_MtfB-like"/>
    <property type="match status" value="1"/>
</dbReference>